<reference evidence="1 2" key="1">
    <citation type="submission" date="2021-06" db="EMBL/GenBank/DDBJ databases">
        <authorList>
            <person name="Kallberg Y."/>
            <person name="Tangrot J."/>
            <person name="Rosling A."/>
        </authorList>
    </citation>
    <scope>NUCLEOTIDE SEQUENCE [LARGE SCALE GENOMIC DNA]</scope>
    <source>
        <strain evidence="1 2">120-4 pot B 10/14</strain>
    </source>
</reference>
<organism evidence="1 2">
    <name type="scientific">Gigaspora margarita</name>
    <dbReference type="NCBI Taxonomy" id="4874"/>
    <lineage>
        <taxon>Eukaryota</taxon>
        <taxon>Fungi</taxon>
        <taxon>Fungi incertae sedis</taxon>
        <taxon>Mucoromycota</taxon>
        <taxon>Glomeromycotina</taxon>
        <taxon>Glomeromycetes</taxon>
        <taxon>Diversisporales</taxon>
        <taxon>Gigasporaceae</taxon>
        <taxon>Gigaspora</taxon>
    </lineage>
</organism>
<dbReference type="EMBL" id="CAJVQB010038443">
    <property type="protein sequence ID" value="CAG8826248.1"/>
    <property type="molecule type" value="Genomic_DNA"/>
</dbReference>
<sequence length="55" mass="6020">TAYPIHPDNPDLVSSVIVNIDPPNKEPIRTLTLEAPLVNEPDPVNKAFSPLSLFI</sequence>
<comment type="caution">
    <text evidence="1">The sequence shown here is derived from an EMBL/GenBank/DDBJ whole genome shotgun (WGS) entry which is preliminary data.</text>
</comment>
<evidence type="ECO:0000313" key="1">
    <source>
        <dbReference type="EMBL" id="CAG8826248.1"/>
    </source>
</evidence>
<feature type="non-terminal residue" evidence="1">
    <location>
        <position position="1"/>
    </location>
</feature>
<protein>
    <submittedName>
        <fullName evidence="1">22733_t:CDS:1</fullName>
    </submittedName>
</protein>
<proteinExistence type="predicted"/>
<evidence type="ECO:0000313" key="2">
    <source>
        <dbReference type="Proteomes" id="UP000789901"/>
    </source>
</evidence>
<accession>A0ABN7WCF3</accession>
<name>A0ABN7WCF3_GIGMA</name>
<keyword evidence="2" id="KW-1185">Reference proteome</keyword>
<dbReference type="Proteomes" id="UP000789901">
    <property type="component" value="Unassembled WGS sequence"/>
</dbReference>
<gene>
    <name evidence="1" type="ORF">GMARGA_LOCUS29071</name>
</gene>